<sequence length="50" mass="5505">MWNSKMGNYVENFLNKGQGYELWVSLFVSVVKLSLQLTGHSLGGVMASIA</sequence>
<protein>
    <submittedName>
        <fullName evidence="1">Uncharacterized protein</fullName>
    </submittedName>
</protein>
<dbReference type="Proteomes" id="UP000270094">
    <property type="component" value="Unassembled WGS sequence"/>
</dbReference>
<reference evidence="1 2" key="1">
    <citation type="submission" date="2018-11" db="EMBL/GenBank/DDBJ databases">
        <authorList>
            <consortium name="Pathogen Informatics"/>
        </authorList>
    </citation>
    <scope>NUCLEOTIDE SEQUENCE [LARGE SCALE GENOMIC DNA]</scope>
</reference>
<accession>A0A3P7JFI5</accession>
<evidence type="ECO:0000313" key="2">
    <source>
        <dbReference type="Proteomes" id="UP000270094"/>
    </source>
</evidence>
<gene>
    <name evidence="1" type="ORF">SVUK_LOCUS9835</name>
</gene>
<proteinExistence type="predicted"/>
<keyword evidence="2" id="KW-1185">Reference proteome</keyword>
<dbReference type="EMBL" id="UYYB01094679">
    <property type="protein sequence ID" value="VDM74837.1"/>
    <property type="molecule type" value="Genomic_DNA"/>
</dbReference>
<organism evidence="1 2">
    <name type="scientific">Strongylus vulgaris</name>
    <name type="common">Blood worm</name>
    <dbReference type="NCBI Taxonomy" id="40348"/>
    <lineage>
        <taxon>Eukaryota</taxon>
        <taxon>Metazoa</taxon>
        <taxon>Ecdysozoa</taxon>
        <taxon>Nematoda</taxon>
        <taxon>Chromadorea</taxon>
        <taxon>Rhabditida</taxon>
        <taxon>Rhabditina</taxon>
        <taxon>Rhabditomorpha</taxon>
        <taxon>Strongyloidea</taxon>
        <taxon>Strongylidae</taxon>
        <taxon>Strongylus</taxon>
    </lineage>
</organism>
<name>A0A3P7JFI5_STRVU</name>
<feature type="non-terminal residue" evidence="1">
    <location>
        <position position="50"/>
    </location>
</feature>
<dbReference type="AlphaFoldDB" id="A0A3P7JFI5"/>
<evidence type="ECO:0000313" key="1">
    <source>
        <dbReference type="EMBL" id="VDM74837.1"/>
    </source>
</evidence>